<comment type="caution">
    <text evidence="2">The sequence shown here is derived from an EMBL/GenBank/DDBJ whole genome shotgun (WGS) entry which is preliminary data.</text>
</comment>
<dbReference type="EMBL" id="RQJX01000029">
    <property type="protein sequence ID" value="RQN01985.1"/>
    <property type="molecule type" value="Genomic_DNA"/>
</dbReference>
<name>A0A3N6WJN1_9ACTN</name>
<evidence type="ECO:0000313" key="2">
    <source>
        <dbReference type="EMBL" id="RQN01985.1"/>
    </source>
</evidence>
<reference evidence="2 3" key="1">
    <citation type="submission" date="2018-11" db="EMBL/GenBank/DDBJ databases">
        <authorList>
            <person name="Li F."/>
        </authorList>
    </citation>
    <scope>NUCLEOTIDE SEQUENCE [LARGE SCALE GENOMIC DNA]</scope>
    <source>
        <strain evidence="2 3">YS17T</strain>
    </source>
</reference>
<sequence length="231" mass="23162">MRYSKKAAVLAAGVASVVMFGSTAAYANHTVVTVGGVGSPAVDVPVTGDNINDSRNAGLGYAANAVSFDTNFGVPMNCTTSDVAGQVHRGASVSVGTPVGEISSLTFSDCTATALGFDVVVTMTAQDIVVRDHPTNAGDPVPVDIQVDANITGTGCDFDASGSVRGEIIPGDSSNDGYIELQPGYDLVIDRAGTTGSSCGGEIWEGDLAQATTGIFALNTSGPNAGVISHG</sequence>
<gene>
    <name evidence="2" type="ORF">EHW97_14930</name>
</gene>
<feature type="signal peptide" evidence="1">
    <location>
        <begin position="1"/>
        <end position="27"/>
    </location>
</feature>
<dbReference type="RefSeq" id="WP_124237967.1">
    <property type="nucleotide sequence ID" value="NZ_JBHUFI010000010.1"/>
</dbReference>
<proteinExistence type="predicted"/>
<feature type="chain" id="PRO_5018067949" evidence="1">
    <location>
        <begin position="28"/>
        <end position="231"/>
    </location>
</feature>
<keyword evidence="1" id="KW-0732">Signal</keyword>
<evidence type="ECO:0000313" key="3">
    <source>
        <dbReference type="Proteomes" id="UP000275225"/>
    </source>
</evidence>
<protein>
    <submittedName>
        <fullName evidence="2">Uncharacterized protein</fullName>
    </submittedName>
</protein>
<accession>A0A3N6WJN1</accession>
<dbReference type="AlphaFoldDB" id="A0A3N6WJN1"/>
<evidence type="ECO:0000256" key="1">
    <source>
        <dbReference type="SAM" id="SignalP"/>
    </source>
</evidence>
<keyword evidence="3" id="KW-1185">Reference proteome</keyword>
<organism evidence="2 3">
    <name type="scientific">Aeromicrobium camelliae</name>
    <dbReference type="NCBI Taxonomy" id="1538144"/>
    <lineage>
        <taxon>Bacteria</taxon>
        <taxon>Bacillati</taxon>
        <taxon>Actinomycetota</taxon>
        <taxon>Actinomycetes</taxon>
        <taxon>Propionibacteriales</taxon>
        <taxon>Nocardioidaceae</taxon>
        <taxon>Aeromicrobium</taxon>
    </lineage>
</organism>
<dbReference type="Proteomes" id="UP000275225">
    <property type="component" value="Unassembled WGS sequence"/>
</dbReference>
<dbReference type="OrthoDB" id="3554985at2"/>